<keyword evidence="9" id="KW-1185">Reference proteome</keyword>
<keyword evidence="2 5" id="KW-0812">Transmembrane</keyword>
<feature type="transmembrane region" description="Helical" evidence="5">
    <location>
        <begin position="304"/>
        <end position="323"/>
    </location>
</feature>
<evidence type="ECO:0000313" key="7">
    <source>
        <dbReference type="EMBL" id="KFD58249.1"/>
    </source>
</evidence>
<dbReference type="InterPro" id="IPR019427">
    <property type="entry name" value="7TM_GPCR_serpentine_rcpt_Srw"/>
</dbReference>
<dbReference type="PROSITE" id="PS50262">
    <property type="entry name" value="G_PROTEIN_RECEP_F1_2"/>
    <property type="match status" value="1"/>
</dbReference>
<keyword evidence="4 5" id="KW-0472">Membrane</keyword>
<evidence type="ECO:0000259" key="6">
    <source>
        <dbReference type="PROSITE" id="PS50262"/>
    </source>
</evidence>
<dbReference type="PANTHER" id="PTHR46641:SF1">
    <property type="entry name" value="G-PROTEIN COUPLED RECEPTORS FAMILY 1 PROFILE DOMAIN-CONTAINING PROTEIN"/>
    <property type="match status" value="1"/>
</dbReference>
<dbReference type="Proteomes" id="UP000030758">
    <property type="component" value="Unassembled WGS sequence"/>
</dbReference>
<dbReference type="InterPro" id="IPR052954">
    <property type="entry name" value="GPCR-Ligand_Int"/>
</dbReference>
<gene>
    <name evidence="7" type="ORF">M513_01012</name>
    <name evidence="8" type="ORF">M514_01012</name>
</gene>
<evidence type="ECO:0000256" key="4">
    <source>
        <dbReference type="ARBA" id="ARBA00023136"/>
    </source>
</evidence>
<dbReference type="SUPFAM" id="SSF81321">
    <property type="entry name" value="Family A G protein-coupled receptor-like"/>
    <property type="match status" value="1"/>
</dbReference>
<dbReference type="EMBL" id="KL367487">
    <property type="protein sequence ID" value="KFD70514.1"/>
    <property type="molecule type" value="Genomic_DNA"/>
</dbReference>
<feature type="transmembrane region" description="Helical" evidence="5">
    <location>
        <begin position="65"/>
        <end position="90"/>
    </location>
</feature>
<name>A0A085MM03_9BILA</name>
<protein>
    <recommendedName>
        <fullName evidence="6">G-protein coupled receptors family 1 profile domain-containing protein</fullName>
    </recommendedName>
</protein>
<evidence type="ECO:0000256" key="5">
    <source>
        <dbReference type="SAM" id="Phobius"/>
    </source>
</evidence>
<dbReference type="Proteomes" id="UP000030764">
    <property type="component" value="Unassembled WGS sequence"/>
</dbReference>
<dbReference type="CDD" id="cd14978">
    <property type="entry name" value="7tmA_FMRFamide_R-like"/>
    <property type="match status" value="1"/>
</dbReference>
<dbReference type="PANTHER" id="PTHR46641">
    <property type="entry name" value="FMRFAMIDE RECEPTOR-RELATED"/>
    <property type="match status" value="1"/>
</dbReference>
<organism evidence="7 9">
    <name type="scientific">Trichuris suis</name>
    <name type="common">pig whipworm</name>
    <dbReference type="NCBI Taxonomy" id="68888"/>
    <lineage>
        <taxon>Eukaryota</taxon>
        <taxon>Metazoa</taxon>
        <taxon>Ecdysozoa</taxon>
        <taxon>Nematoda</taxon>
        <taxon>Enoplea</taxon>
        <taxon>Dorylaimia</taxon>
        <taxon>Trichinellida</taxon>
        <taxon>Trichuridae</taxon>
        <taxon>Trichuris</taxon>
    </lineage>
</organism>
<feature type="transmembrane region" description="Helical" evidence="5">
    <location>
        <begin position="202"/>
        <end position="230"/>
    </location>
</feature>
<proteinExistence type="predicted"/>
<dbReference type="EMBL" id="KL363185">
    <property type="protein sequence ID" value="KFD58249.1"/>
    <property type="molecule type" value="Genomic_DNA"/>
</dbReference>
<dbReference type="InterPro" id="IPR017452">
    <property type="entry name" value="GPCR_Rhodpsn_7TM"/>
</dbReference>
<evidence type="ECO:0000256" key="3">
    <source>
        <dbReference type="ARBA" id="ARBA00022989"/>
    </source>
</evidence>
<evidence type="ECO:0000256" key="2">
    <source>
        <dbReference type="ARBA" id="ARBA00022692"/>
    </source>
</evidence>
<dbReference type="GO" id="GO:0008528">
    <property type="term" value="F:G protein-coupled peptide receptor activity"/>
    <property type="evidence" value="ECO:0007669"/>
    <property type="project" value="InterPro"/>
</dbReference>
<evidence type="ECO:0000256" key="1">
    <source>
        <dbReference type="ARBA" id="ARBA00004370"/>
    </source>
</evidence>
<feature type="transmembrane region" description="Helical" evidence="5">
    <location>
        <begin position="262"/>
        <end position="284"/>
    </location>
</feature>
<dbReference type="GO" id="GO:0016020">
    <property type="term" value="C:membrane"/>
    <property type="evidence" value="ECO:0007669"/>
    <property type="project" value="UniProtKB-SubCell"/>
</dbReference>
<dbReference type="PRINTS" id="PR00237">
    <property type="entry name" value="GPCRRHODOPSN"/>
</dbReference>
<feature type="transmembrane region" description="Helical" evidence="5">
    <location>
        <begin position="102"/>
        <end position="127"/>
    </location>
</feature>
<dbReference type="AlphaFoldDB" id="A0A085MM03"/>
<dbReference type="Pfam" id="PF10324">
    <property type="entry name" value="7TM_GPCR_Srw"/>
    <property type="match status" value="1"/>
</dbReference>
<evidence type="ECO:0000313" key="9">
    <source>
        <dbReference type="Proteomes" id="UP000030764"/>
    </source>
</evidence>
<sequence>MASCFYATIWQGDTPRMDTLYPRIYFYSSAADDECRSEMDRTVNSTRSSVPMDRCNHNPYDRFSFVIRVVCIVPIVIFGLLANTINISVFRHARMRSSVVNWYLIALSVSDLIVLLGAFCMLSLPAISEESGILALMNFACFTQRWTYAIALIGQTWSVGLTVMVSTHRWAEIETAPCWSNVYNTTAVHVVTSKMRQNTTYYVAYMMICYTTVMFGIPFLLLSVVSIGIIKTLRHSYNLRRQLIQLNKTEDRREARENRTTLMLVAIVIMFLICNSLAFIDNIIEALMEDNKSLENIYYTSVEISNLLVGINSSANIFIYCFFSIKYRIVCKQYFFRVLGGKFGRLNARELTTLVESRYDRHRQSVKQ</sequence>
<feature type="domain" description="G-protein coupled receptors family 1 profile" evidence="6">
    <location>
        <begin position="102"/>
        <end position="320"/>
    </location>
</feature>
<evidence type="ECO:0000313" key="8">
    <source>
        <dbReference type="EMBL" id="KFD70514.1"/>
    </source>
</evidence>
<dbReference type="Gene3D" id="1.20.1070.10">
    <property type="entry name" value="Rhodopsin 7-helix transmembrane proteins"/>
    <property type="match status" value="2"/>
</dbReference>
<dbReference type="InterPro" id="IPR000276">
    <property type="entry name" value="GPCR_Rhodpsn"/>
</dbReference>
<keyword evidence="3 5" id="KW-1133">Transmembrane helix</keyword>
<reference evidence="7 9" key="1">
    <citation type="journal article" date="2014" name="Nat. Genet.">
        <title>Genome and transcriptome of the porcine whipworm Trichuris suis.</title>
        <authorList>
            <person name="Jex A.R."/>
            <person name="Nejsum P."/>
            <person name="Schwarz E.M."/>
            <person name="Hu L."/>
            <person name="Young N.D."/>
            <person name="Hall R.S."/>
            <person name="Korhonen P.K."/>
            <person name="Liao S."/>
            <person name="Thamsborg S."/>
            <person name="Xia J."/>
            <person name="Xu P."/>
            <person name="Wang S."/>
            <person name="Scheerlinck J.P."/>
            <person name="Hofmann A."/>
            <person name="Sternberg P.W."/>
            <person name="Wang J."/>
            <person name="Gasser R.B."/>
        </authorList>
    </citation>
    <scope>NUCLEOTIDE SEQUENCE [LARGE SCALE GENOMIC DNA]</scope>
    <source>
        <strain evidence="8">DCEP-RM93F</strain>
        <strain evidence="7">DCEP-RM93M</strain>
    </source>
</reference>
<comment type="subcellular location">
    <subcellularLocation>
        <location evidence="1">Membrane</location>
    </subcellularLocation>
</comment>
<accession>A0A085MM03</accession>